<sequence length="174" mass="19589">MDFLSREWCSFALHQAYQPGLARDDRSIVLLDPPPPIKRLGSEHGSPTHFTMEKSVKIDSTADFSPLPPWKTNDVKVILGTRKLNLLRSKKERVVVGLHAELYKDPDMDGEEDIAGTCYLLVLSTNSGTVKIDMSDDFKPYRTWATAINQMLMVSTASPSLSHSKIHNPPFHQR</sequence>
<organism evidence="2 3">
    <name type="scientific">Trapa incisa</name>
    <dbReference type="NCBI Taxonomy" id="236973"/>
    <lineage>
        <taxon>Eukaryota</taxon>
        <taxon>Viridiplantae</taxon>
        <taxon>Streptophyta</taxon>
        <taxon>Embryophyta</taxon>
        <taxon>Tracheophyta</taxon>
        <taxon>Spermatophyta</taxon>
        <taxon>Magnoliopsida</taxon>
        <taxon>eudicotyledons</taxon>
        <taxon>Gunneridae</taxon>
        <taxon>Pentapetalae</taxon>
        <taxon>rosids</taxon>
        <taxon>malvids</taxon>
        <taxon>Myrtales</taxon>
        <taxon>Lythraceae</taxon>
        <taxon>Trapa</taxon>
    </lineage>
</organism>
<protein>
    <recommendedName>
        <fullName evidence="1">Pleckstrin-like plant domain-containing protein</fullName>
    </recommendedName>
</protein>
<dbReference type="EMBL" id="JAXIOK010000020">
    <property type="protein sequence ID" value="KAK4746763.1"/>
    <property type="molecule type" value="Genomic_DNA"/>
</dbReference>
<evidence type="ECO:0000313" key="2">
    <source>
        <dbReference type="EMBL" id="KAK4746763.1"/>
    </source>
</evidence>
<name>A0AAN7GTX8_9MYRT</name>
<dbReference type="Pfam" id="PF08458">
    <property type="entry name" value="PH_2"/>
    <property type="match status" value="1"/>
</dbReference>
<evidence type="ECO:0000313" key="3">
    <source>
        <dbReference type="Proteomes" id="UP001345219"/>
    </source>
</evidence>
<keyword evidence="3" id="KW-1185">Reference proteome</keyword>
<dbReference type="AlphaFoldDB" id="A0AAN7GTX8"/>
<proteinExistence type="predicted"/>
<gene>
    <name evidence="2" type="ORF">SAY87_025800</name>
</gene>
<evidence type="ECO:0000259" key="1">
    <source>
        <dbReference type="Pfam" id="PF08458"/>
    </source>
</evidence>
<feature type="domain" description="Pleckstrin-like plant" evidence="1">
    <location>
        <begin position="74"/>
        <end position="155"/>
    </location>
</feature>
<accession>A0AAN7GTX8</accession>
<dbReference type="Proteomes" id="UP001345219">
    <property type="component" value="Chromosome 20"/>
</dbReference>
<dbReference type="InterPro" id="IPR013666">
    <property type="entry name" value="PH_pln"/>
</dbReference>
<comment type="caution">
    <text evidence="2">The sequence shown here is derived from an EMBL/GenBank/DDBJ whole genome shotgun (WGS) entry which is preliminary data.</text>
</comment>
<reference evidence="2 3" key="1">
    <citation type="journal article" date="2023" name="Hortic Res">
        <title>Pangenome of water caltrop reveals structural variations and asymmetric subgenome divergence after allopolyploidization.</title>
        <authorList>
            <person name="Zhang X."/>
            <person name="Chen Y."/>
            <person name="Wang L."/>
            <person name="Yuan Y."/>
            <person name="Fang M."/>
            <person name="Shi L."/>
            <person name="Lu R."/>
            <person name="Comes H.P."/>
            <person name="Ma Y."/>
            <person name="Chen Y."/>
            <person name="Huang G."/>
            <person name="Zhou Y."/>
            <person name="Zheng Z."/>
            <person name="Qiu Y."/>
        </authorList>
    </citation>
    <scope>NUCLEOTIDE SEQUENCE [LARGE SCALE GENOMIC DNA]</scope>
    <source>
        <tissue evidence="2">Roots</tissue>
    </source>
</reference>